<feature type="compositionally biased region" description="Polar residues" evidence="1">
    <location>
        <begin position="149"/>
        <end position="158"/>
    </location>
</feature>
<feature type="region of interest" description="Disordered" evidence="1">
    <location>
        <begin position="287"/>
        <end position="320"/>
    </location>
</feature>
<evidence type="ECO:0000313" key="3">
    <source>
        <dbReference type="EMBL" id="ELK06429.1"/>
    </source>
</evidence>
<dbReference type="STRING" id="9402.L5K407"/>
<evidence type="ECO:0000313" key="4">
    <source>
        <dbReference type="Proteomes" id="UP000010552"/>
    </source>
</evidence>
<organism evidence="3 4">
    <name type="scientific">Pteropus alecto</name>
    <name type="common">Black flying fox</name>
    <dbReference type="NCBI Taxonomy" id="9402"/>
    <lineage>
        <taxon>Eukaryota</taxon>
        <taxon>Metazoa</taxon>
        <taxon>Chordata</taxon>
        <taxon>Craniata</taxon>
        <taxon>Vertebrata</taxon>
        <taxon>Euteleostomi</taxon>
        <taxon>Mammalia</taxon>
        <taxon>Eutheria</taxon>
        <taxon>Laurasiatheria</taxon>
        <taxon>Chiroptera</taxon>
        <taxon>Yinpterochiroptera</taxon>
        <taxon>Pteropodoidea</taxon>
        <taxon>Pteropodidae</taxon>
        <taxon>Pteropodinae</taxon>
        <taxon>Pteropus</taxon>
    </lineage>
</organism>
<keyword evidence="4" id="KW-1185">Reference proteome</keyword>
<dbReference type="AlphaFoldDB" id="L5K407"/>
<feature type="signal peptide" evidence="2">
    <location>
        <begin position="1"/>
        <end position="23"/>
    </location>
</feature>
<gene>
    <name evidence="3" type="ORF">PAL_GLEAN10022633</name>
</gene>
<dbReference type="InParanoid" id="L5K407"/>
<accession>L5K407</accession>
<name>L5K407_PTEAL</name>
<dbReference type="EMBL" id="KB031030">
    <property type="protein sequence ID" value="ELK06429.1"/>
    <property type="molecule type" value="Genomic_DNA"/>
</dbReference>
<feature type="region of interest" description="Disordered" evidence="1">
    <location>
        <begin position="76"/>
        <end position="171"/>
    </location>
</feature>
<dbReference type="Proteomes" id="UP000010552">
    <property type="component" value="Unassembled WGS sequence"/>
</dbReference>
<sequence>MLLSLPHELFLLYLLRTDMSGRAVSQNSQDPHSYLFDPVQVSSPGYVNEVNSYKLDEDGTVKLKGKQSSEVLVHKNDLQSESLQRTVSRSRTAGPGPQEPCLSHQGPLPQGDSGHCVEKTSSTVNGVGPTAALQPTGDPGPYPGGRGSWASTSNSMHPTQPVLDGGGARGQDCELQASGETRVVRNGDPRVPSEVEYPAVEVPEHVLQIPAPDYLQHWGAAADHVDREEKDCLVKSHAEGAPLEGVRPGVGEQGWNAPFSTQRSWDSLNEAVATEVLSVYFKEEDPAQTVTATDSRNGWEDARGSAGGGSADTADEDEDAAVAEALAALEAATAGEDVDEAD</sequence>
<evidence type="ECO:0000256" key="1">
    <source>
        <dbReference type="SAM" id="MobiDB-lite"/>
    </source>
</evidence>
<feature type="compositionally biased region" description="Polar residues" evidence="1">
    <location>
        <begin position="79"/>
        <end position="91"/>
    </location>
</feature>
<dbReference type="PANTHER" id="PTHR16106:SF3">
    <property type="entry name" value="CHROMOSOME 4 OPEN READING FRAME 19"/>
    <property type="match status" value="1"/>
</dbReference>
<keyword evidence="2" id="KW-0732">Signal</keyword>
<reference evidence="4" key="1">
    <citation type="journal article" date="2013" name="Science">
        <title>Comparative analysis of bat genomes provides insight into the evolution of flight and immunity.</title>
        <authorList>
            <person name="Zhang G."/>
            <person name="Cowled C."/>
            <person name="Shi Z."/>
            <person name="Huang Z."/>
            <person name="Bishop-Lilly K.A."/>
            <person name="Fang X."/>
            <person name="Wynne J.W."/>
            <person name="Xiong Z."/>
            <person name="Baker M.L."/>
            <person name="Zhao W."/>
            <person name="Tachedjian M."/>
            <person name="Zhu Y."/>
            <person name="Zhou P."/>
            <person name="Jiang X."/>
            <person name="Ng J."/>
            <person name="Yang L."/>
            <person name="Wu L."/>
            <person name="Xiao J."/>
            <person name="Feng Y."/>
            <person name="Chen Y."/>
            <person name="Sun X."/>
            <person name="Zhang Y."/>
            <person name="Marsh G.A."/>
            <person name="Crameri G."/>
            <person name="Broder C.C."/>
            <person name="Frey K.G."/>
            <person name="Wang L.F."/>
            <person name="Wang J."/>
        </authorList>
    </citation>
    <scope>NUCLEOTIDE SEQUENCE [LARGE SCALE GENOMIC DNA]</scope>
</reference>
<evidence type="ECO:0000256" key="2">
    <source>
        <dbReference type="SAM" id="SignalP"/>
    </source>
</evidence>
<dbReference type="InterPro" id="IPR031528">
    <property type="entry name" value="C4orf19"/>
</dbReference>
<dbReference type="FunCoup" id="L5K407">
    <property type="interactions" value="18"/>
</dbReference>
<feature type="chain" id="PRO_5003968752" evidence="2">
    <location>
        <begin position="24"/>
        <end position="342"/>
    </location>
</feature>
<proteinExistence type="predicted"/>
<dbReference type="PANTHER" id="PTHR16106">
    <property type="entry name" value="CHROMOSOME 4 OPEN READING FRAME 19"/>
    <property type="match status" value="1"/>
</dbReference>
<protein>
    <submittedName>
        <fullName evidence="3">Uncharacterized protein</fullName>
    </submittedName>
</protein>
<dbReference type="eggNOG" id="ENOG502S5D9">
    <property type="taxonomic scope" value="Eukaryota"/>
</dbReference>
<dbReference type="Pfam" id="PF15770">
    <property type="entry name" value="DUF4699"/>
    <property type="match status" value="1"/>
</dbReference>